<evidence type="ECO:0000313" key="1">
    <source>
        <dbReference type="EMBL" id="KAJ1181921.1"/>
    </source>
</evidence>
<dbReference type="AlphaFoldDB" id="A0AAV7TZR9"/>
<accession>A0AAV7TZR9</accession>
<comment type="caution">
    <text evidence="1">The sequence shown here is derived from an EMBL/GenBank/DDBJ whole genome shotgun (WGS) entry which is preliminary data.</text>
</comment>
<reference evidence="1" key="1">
    <citation type="journal article" date="2022" name="bioRxiv">
        <title>Sequencing and chromosome-scale assembly of the giantPleurodeles waltlgenome.</title>
        <authorList>
            <person name="Brown T."/>
            <person name="Elewa A."/>
            <person name="Iarovenko S."/>
            <person name="Subramanian E."/>
            <person name="Araus A.J."/>
            <person name="Petzold A."/>
            <person name="Susuki M."/>
            <person name="Suzuki K.-i.T."/>
            <person name="Hayashi T."/>
            <person name="Toyoda A."/>
            <person name="Oliveira C."/>
            <person name="Osipova E."/>
            <person name="Leigh N.D."/>
            <person name="Simon A."/>
            <person name="Yun M.H."/>
        </authorList>
    </citation>
    <scope>NUCLEOTIDE SEQUENCE</scope>
    <source>
        <strain evidence="1">20211129_DDA</strain>
        <tissue evidence="1">Liver</tissue>
    </source>
</reference>
<evidence type="ECO:0000313" key="2">
    <source>
        <dbReference type="Proteomes" id="UP001066276"/>
    </source>
</evidence>
<dbReference type="Proteomes" id="UP001066276">
    <property type="component" value="Chromosome 3_2"/>
</dbReference>
<dbReference type="EMBL" id="JANPWB010000006">
    <property type="protein sequence ID" value="KAJ1181921.1"/>
    <property type="molecule type" value="Genomic_DNA"/>
</dbReference>
<protein>
    <submittedName>
        <fullName evidence="1">Uncharacterized protein</fullName>
    </submittedName>
</protein>
<name>A0AAV7TZR9_PLEWA</name>
<keyword evidence="2" id="KW-1185">Reference proteome</keyword>
<sequence>MCVAARPDHKAVLTTLLPLGAARNADLLQPGVLQEVWVGMEIWSRATAWGLAAAVVACSSPKGRLEAHPDLSVAKVGSSHLGSKEQAQGIVCKRKLVGEGSGVAKQGNKVVSYSRDQRSSAIQQDQLSPVEVGVLR</sequence>
<organism evidence="1 2">
    <name type="scientific">Pleurodeles waltl</name>
    <name type="common">Iberian ribbed newt</name>
    <dbReference type="NCBI Taxonomy" id="8319"/>
    <lineage>
        <taxon>Eukaryota</taxon>
        <taxon>Metazoa</taxon>
        <taxon>Chordata</taxon>
        <taxon>Craniata</taxon>
        <taxon>Vertebrata</taxon>
        <taxon>Euteleostomi</taxon>
        <taxon>Amphibia</taxon>
        <taxon>Batrachia</taxon>
        <taxon>Caudata</taxon>
        <taxon>Salamandroidea</taxon>
        <taxon>Salamandridae</taxon>
        <taxon>Pleurodelinae</taxon>
        <taxon>Pleurodeles</taxon>
    </lineage>
</organism>
<gene>
    <name evidence="1" type="ORF">NDU88_007120</name>
</gene>
<proteinExistence type="predicted"/>